<reference evidence="4" key="1">
    <citation type="journal article" date="2019" name="Int. J. Syst. Evol. Microbiol.">
        <title>The Global Catalogue of Microorganisms (GCM) 10K type strain sequencing project: providing services to taxonomists for standard genome sequencing and annotation.</title>
        <authorList>
            <consortium name="The Broad Institute Genomics Platform"/>
            <consortium name="The Broad Institute Genome Sequencing Center for Infectious Disease"/>
            <person name="Wu L."/>
            <person name="Ma J."/>
        </authorList>
    </citation>
    <scope>NUCLEOTIDE SEQUENCE [LARGE SCALE GENOMIC DNA]</scope>
    <source>
        <strain evidence="4">CCUG 63287</strain>
    </source>
</reference>
<feature type="domain" description="TGF-beta propeptide" evidence="2">
    <location>
        <begin position="141"/>
        <end position="179"/>
    </location>
</feature>
<gene>
    <name evidence="3" type="ORF">ACFO26_09950</name>
</gene>
<comment type="caution">
    <text evidence="3">The sequence shown here is derived from an EMBL/GenBank/DDBJ whole genome shotgun (WGS) entry which is preliminary data.</text>
</comment>
<dbReference type="PROSITE" id="PS51257">
    <property type="entry name" value="PROKAR_LIPOPROTEIN"/>
    <property type="match status" value="1"/>
</dbReference>
<name>A0ABV9JFL6_9LACT</name>
<evidence type="ECO:0000313" key="4">
    <source>
        <dbReference type="Proteomes" id="UP001595987"/>
    </source>
</evidence>
<dbReference type="InterPro" id="IPR001111">
    <property type="entry name" value="TGF-b_propeptide"/>
</dbReference>
<keyword evidence="1" id="KW-0732">Signal</keyword>
<dbReference type="EMBL" id="JBHSGD010000008">
    <property type="protein sequence ID" value="MFC4653226.1"/>
    <property type="molecule type" value="Genomic_DNA"/>
</dbReference>
<dbReference type="NCBIfam" id="NF033679">
    <property type="entry name" value="DNRLRE_dom"/>
    <property type="match status" value="1"/>
</dbReference>
<proteinExistence type="predicted"/>
<dbReference type="Pfam" id="PF00688">
    <property type="entry name" value="TGFb_propeptide"/>
    <property type="match status" value="1"/>
</dbReference>
<sequence>MKKIRIIIFLSVIALALSACTSNALSAHRKSVSSTSTQSWKSTDSTTAYNSFNQATGQATEDFSEITVSNIKGKENFAFLRLPLQARWLSNEVVTARLYLRLKSGKLPKALKIGAATGAAWVGLDSRFTQIKSDIGKPISTSVKSGKNGWLSLDVTSTLKNWLAGHSKNNGFSLVAIKGSTSTFYTGDTEKDNASRPYLVVTGKQKARASNYGKYAFTSVPKGNCLSNALRDTNEILLTDLKGNPAIMSNIYKKSGENGIANYIADLTEKYVATHQQSLKISKFRRLAHFDSSIDAKKEYRIALRVGVKSFDGSVDFRNPDDFDYHWQTELSDGQWAQKFSGNTPSFVLPCSGPGISPARYPWDSSDTFIDKTVNFYTSQAIYFAVTKDVPNFTAH</sequence>
<protein>
    <submittedName>
        <fullName evidence="3">DNRLRE domain-containing protein</fullName>
    </submittedName>
</protein>
<evidence type="ECO:0000313" key="3">
    <source>
        <dbReference type="EMBL" id="MFC4653226.1"/>
    </source>
</evidence>
<dbReference type="RefSeq" id="WP_213536405.1">
    <property type="nucleotide sequence ID" value="NZ_BOVQ01000006.1"/>
</dbReference>
<dbReference type="Gene3D" id="2.60.120.970">
    <property type="match status" value="1"/>
</dbReference>
<organism evidence="3 4">
    <name type="scientific">Lactococcus nasutitermitis</name>
    <dbReference type="NCBI Taxonomy" id="1652957"/>
    <lineage>
        <taxon>Bacteria</taxon>
        <taxon>Bacillati</taxon>
        <taxon>Bacillota</taxon>
        <taxon>Bacilli</taxon>
        <taxon>Lactobacillales</taxon>
        <taxon>Streptococcaceae</taxon>
        <taxon>Lactococcus</taxon>
    </lineage>
</organism>
<evidence type="ECO:0000256" key="1">
    <source>
        <dbReference type="SAM" id="SignalP"/>
    </source>
</evidence>
<feature type="chain" id="PRO_5046477905" evidence="1">
    <location>
        <begin position="25"/>
        <end position="396"/>
    </location>
</feature>
<dbReference type="Proteomes" id="UP001595987">
    <property type="component" value="Unassembled WGS sequence"/>
</dbReference>
<keyword evidence="4" id="KW-1185">Reference proteome</keyword>
<feature type="signal peptide" evidence="1">
    <location>
        <begin position="1"/>
        <end position="24"/>
    </location>
</feature>
<accession>A0ABV9JFL6</accession>
<evidence type="ECO:0000259" key="2">
    <source>
        <dbReference type="Pfam" id="PF00688"/>
    </source>
</evidence>